<evidence type="ECO:0000259" key="3">
    <source>
        <dbReference type="PROSITE" id="PS50086"/>
    </source>
</evidence>
<proteinExistence type="predicted"/>
<organism evidence="4 5">
    <name type="scientific">Chironomus riparius</name>
    <dbReference type="NCBI Taxonomy" id="315576"/>
    <lineage>
        <taxon>Eukaryota</taxon>
        <taxon>Metazoa</taxon>
        <taxon>Ecdysozoa</taxon>
        <taxon>Arthropoda</taxon>
        <taxon>Hexapoda</taxon>
        <taxon>Insecta</taxon>
        <taxon>Pterygota</taxon>
        <taxon>Neoptera</taxon>
        <taxon>Endopterygota</taxon>
        <taxon>Diptera</taxon>
        <taxon>Nematocera</taxon>
        <taxon>Chironomoidea</taxon>
        <taxon>Chironomidae</taxon>
        <taxon>Chironominae</taxon>
        <taxon>Chironomus</taxon>
    </lineage>
</organism>
<evidence type="ECO:0000256" key="2">
    <source>
        <dbReference type="ARBA" id="ARBA00043879"/>
    </source>
</evidence>
<dbReference type="SUPFAM" id="SSF47923">
    <property type="entry name" value="Ypt/Rab-GAP domain of gyp1p"/>
    <property type="match status" value="2"/>
</dbReference>
<gene>
    <name evidence="4" type="ORF">CHIRRI_LOCUS7141</name>
</gene>
<dbReference type="InterPro" id="IPR035969">
    <property type="entry name" value="Rab-GAP_TBC_sf"/>
</dbReference>
<accession>A0A9N9RW67</accession>
<dbReference type="EMBL" id="OU895878">
    <property type="protein sequence ID" value="CAG9804248.1"/>
    <property type="molecule type" value="Genomic_DNA"/>
</dbReference>
<dbReference type="GO" id="GO:0005096">
    <property type="term" value="F:GTPase activator activity"/>
    <property type="evidence" value="ECO:0007669"/>
    <property type="project" value="UniProtKB-KW"/>
</dbReference>
<evidence type="ECO:0000256" key="1">
    <source>
        <dbReference type="ARBA" id="ARBA00022468"/>
    </source>
</evidence>
<dbReference type="PANTHER" id="PTHR47219:SF10">
    <property type="entry name" value="GROWTH HORMONE-REGULATED TBC PROTEIN 1"/>
    <property type="match status" value="1"/>
</dbReference>
<protein>
    <recommendedName>
        <fullName evidence="3">Rab-GAP TBC domain-containing protein</fullName>
    </recommendedName>
</protein>
<dbReference type="Gene3D" id="1.10.8.270">
    <property type="entry name" value="putative rabgap domain of human tbc1 domain family member 14 like domains"/>
    <property type="match status" value="1"/>
</dbReference>
<dbReference type="Gene3D" id="1.10.472.80">
    <property type="entry name" value="Ypt/Rab-GAP domain of gyp1p, domain 3"/>
    <property type="match status" value="1"/>
</dbReference>
<dbReference type="OrthoDB" id="294251at2759"/>
<sequence length="320" mass="37846">MAQASEIDEYGFKRCQEEMRFIEENKDFFTKLTKQLMAWEALNNRTNPFFKSTMLKNFIRKGVPLNLRKQVWLKMSGSQRLIQLHPNLYEDLFRNQFQKEIVDSIKIDIPRTFPDNIYFDKYKVSLYNVLSAFASHNPIVSYCQGLNYIAGMILIVCAGDEEATFWLLKHLVEIVSPEYHTKTMKGLKRDIEVVTELIKIRLPVVNEKMNELGLPWIVIMTKWFICLFAEVLPIETSLRVWDALFSEGYKIIFRTSLAIVLILKDDIMKVEDINELAELFRNISKDVRFINSHEFMKFVFSLKLKRREIQVLRRNYSSIN</sequence>
<feature type="domain" description="Rab-GAP TBC" evidence="3">
    <location>
        <begin position="62"/>
        <end position="248"/>
    </location>
</feature>
<dbReference type="PANTHER" id="PTHR47219">
    <property type="entry name" value="RAB GTPASE-ACTIVATING PROTEIN 1-LIKE"/>
    <property type="match status" value="1"/>
</dbReference>
<evidence type="ECO:0000313" key="5">
    <source>
        <dbReference type="Proteomes" id="UP001153620"/>
    </source>
</evidence>
<reference evidence="4" key="1">
    <citation type="submission" date="2022-01" db="EMBL/GenBank/DDBJ databases">
        <authorList>
            <person name="King R."/>
        </authorList>
    </citation>
    <scope>NUCLEOTIDE SEQUENCE</scope>
</reference>
<keyword evidence="1" id="KW-0343">GTPase activation</keyword>
<dbReference type="FunFam" id="1.10.8.270:FF:000016">
    <property type="entry name" value="TBC1 domain family member 2A"/>
    <property type="match status" value="1"/>
</dbReference>
<keyword evidence="5" id="KW-1185">Reference proteome</keyword>
<dbReference type="PROSITE" id="PS50086">
    <property type="entry name" value="TBC_RABGAP"/>
    <property type="match status" value="1"/>
</dbReference>
<dbReference type="Pfam" id="PF00566">
    <property type="entry name" value="RabGAP-TBC"/>
    <property type="match status" value="1"/>
</dbReference>
<dbReference type="GO" id="GO:0031267">
    <property type="term" value="F:small GTPase binding"/>
    <property type="evidence" value="ECO:0007669"/>
    <property type="project" value="TreeGrafter"/>
</dbReference>
<dbReference type="InterPro" id="IPR050302">
    <property type="entry name" value="Rab_GAP_TBC_domain"/>
</dbReference>
<comment type="function">
    <text evidence="2">May act as a GTPase-activating protein for Rab family protein(s).</text>
</comment>
<dbReference type="InterPro" id="IPR000195">
    <property type="entry name" value="Rab-GAP-TBC_dom"/>
</dbReference>
<evidence type="ECO:0000313" key="4">
    <source>
        <dbReference type="EMBL" id="CAG9804248.1"/>
    </source>
</evidence>
<dbReference type="Gene3D" id="1.10.10.750">
    <property type="entry name" value="Ypt/Rab-GAP domain of gyp1p, domain 1"/>
    <property type="match status" value="1"/>
</dbReference>
<name>A0A9N9RW67_9DIPT</name>
<dbReference type="Proteomes" id="UP001153620">
    <property type="component" value="Chromosome 2"/>
</dbReference>
<dbReference type="AlphaFoldDB" id="A0A9N9RW67"/>
<reference evidence="4" key="2">
    <citation type="submission" date="2022-10" db="EMBL/GenBank/DDBJ databases">
        <authorList>
            <consortium name="ENA_rothamsted_submissions"/>
            <consortium name="culmorum"/>
            <person name="King R."/>
        </authorList>
    </citation>
    <scope>NUCLEOTIDE SEQUENCE</scope>
</reference>
<dbReference type="SMART" id="SM00164">
    <property type="entry name" value="TBC"/>
    <property type="match status" value="1"/>
</dbReference>